<name>A0A0V1BXU7_TRISP</name>
<dbReference type="AlphaFoldDB" id="A0A0V1BXU7"/>
<gene>
    <name evidence="1" type="ORF">T01_11562</name>
</gene>
<keyword evidence="2" id="KW-1185">Reference proteome</keyword>
<protein>
    <submittedName>
        <fullName evidence="1">Uncharacterized protein</fullName>
    </submittedName>
</protein>
<dbReference type="InParanoid" id="A0A0V1BXU7"/>
<accession>A0A0V1BXU7</accession>
<dbReference type="EMBL" id="JYDH01000005">
    <property type="protein sequence ID" value="KRY41909.1"/>
    <property type="molecule type" value="Genomic_DNA"/>
</dbReference>
<reference evidence="1 2" key="1">
    <citation type="submission" date="2015-01" db="EMBL/GenBank/DDBJ databases">
        <title>Evolution of Trichinella species and genotypes.</title>
        <authorList>
            <person name="Korhonen P.K."/>
            <person name="Edoardo P."/>
            <person name="Giuseppe L.R."/>
            <person name="Gasser R.B."/>
        </authorList>
    </citation>
    <scope>NUCLEOTIDE SEQUENCE [LARGE SCALE GENOMIC DNA]</scope>
    <source>
        <strain evidence="1">ISS3</strain>
    </source>
</reference>
<organism evidence="1 2">
    <name type="scientific">Trichinella spiralis</name>
    <name type="common">Trichina worm</name>
    <dbReference type="NCBI Taxonomy" id="6334"/>
    <lineage>
        <taxon>Eukaryota</taxon>
        <taxon>Metazoa</taxon>
        <taxon>Ecdysozoa</taxon>
        <taxon>Nematoda</taxon>
        <taxon>Enoplea</taxon>
        <taxon>Dorylaimia</taxon>
        <taxon>Trichinellida</taxon>
        <taxon>Trichinellidae</taxon>
        <taxon>Trichinella</taxon>
    </lineage>
</organism>
<dbReference type="Proteomes" id="UP000054776">
    <property type="component" value="Unassembled WGS sequence"/>
</dbReference>
<proteinExistence type="predicted"/>
<sequence length="63" mass="7442">MNTLTSSDFVFYIALYLKCGKQNCQKFQTINEIINYCFLSAQFYQRVSVNRKLCTYALHQCNL</sequence>
<comment type="caution">
    <text evidence="1">The sequence shown here is derived from an EMBL/GenBank/DDBJ whole genome shotgun (WGS) entry which is preliminary data.</text>
</comment>
<evidence type="ECO:0000313" key="2">
    <source>
        <dbReference type="Proteomes" id="UP000054776"/>
    </source>
</evidence>
<evidence type="ECO:0000313" key="1">
    <source>
        <dbReference type="EMBL" id="KRY41909.1"/>
    </source>
</evidence>